<keyword evidence="5 9" id="KW-0805">Transcription regulation</keyword>
<dbReference type="GO" id="GO:0001216">
    <property type="term" value="F:DNA-binding transcription activator activity"/>
    <property type="evidence" value="ECO:0007669"/>
    <property type="project" value="InterPro"/>
</dbReference>
<dbReference type="GO" id="GO:0016779">
    <property type="term" value="F:nucleotidyltransferase activity"/>
    <property type="evidence" value="ECO:0007669"/>
    <property type="project" value="UniProtKB-KW"/>
</dbReference>
<evidence type="ECO:0000256" key="4">
    <source>
        <dbReference type="ARBA" id="ARBA00022695"/>
    </source>
</evidence>
<evidence type="ECO:0000256" key="1">
    <source>
        <dbReference type="ARBA" id="ARBA00008798"/>
    </source>
</evidence>
<keyword evidence="7 9" id="KW-0238">DNA-binding</keyword>
<keyword evidence="6 9" id="KW-0731">Sigma factor</keyword>
<dbReference type="InterPro" id="IPR007634">
    <property type="entry name" value="RNA_pol_sigma_54_DNA-bd"/>
</dbReference>
<dbReference type="Pfam" id="PF00309">
    <property type="entry name" value="Sigma54_AID"/>
    <property type="match status" value="1"/>
</dbReference>
<dbReference type="Gene3D" id="1.10.10.60">
    <property type="entry name" value="Homeodomain-like"/>
    <property type="match status" value="1"/>
</dbReference>
<proteinExistence type="inferred from homology"/>
<evidence type="ECO:0000256" key="9">
    <source>
        <dbReference type="PIRNR" id="PIRNR000774"/>
    </source>
</evidence>
<evidence type="ECO:0000259" key="12">
    <source>
        <dbReference type="Pfam" id="PF04963"/>
    </source>
</evidence>
<dbReference type="InterPro" id="IPR000394">
    <property type="entry name" value="RNA_pol_sigma_54"/>
</dbReference>
<feature type="region of interest" description="Disordered" evidence="10">
    <location>
        <begin position="42"/>
        <end position="104"/>
    </location>
</feature>
<dbReference type="GO" id="GO:0006352">
    <property type="term" value="P:DNA-templated transcription initiation"/>
    <property type="evidence" value="ECO:0007669"/>
    <property type="project" value="InterPro"/>
</dbReference>
<keyword evidence="3 9" id="KW-0808">Transferase</keyword>
<dbReference type="PANTHER" id="PTHR32248:SF4">
    <property type="entry name" value="RNA POLYMERASE SIGMA-54 FACTOR"/>
    <property type="match status" value="1"/>
</dbReference>
<dbReference type="NCBIfam" id="NF004598">
    <property type="entry name" value="PRK05932.1-5"/>
    <property type="match status" value="1"/>
</dbReference>
<evidence type="ECO:0000256" key="7">
    <source>
        <dbReference type="ARBA" id="ARBA00023125"/>
    </source>
</evidence>
<evidence type="ECO:0000256" key="6">
    <source>
        <dbReference type="ARBA" id="ARBA00023082"/>
    </source>
</evidence>
<evidence type="ECO:0000259" key="11">
    <source>
        <dbReference type="Pfam" id="PF04552"/>
    </source>
</evidence>
<comment type="similarity">
    <text evidence="1 9">Belongs to the sigma-54 factor family.</text>
</comment>
<dbReference type="PANTHER" id="PTHR32248">
    <property type="entry name" value="RNA POLYMERASE SIGMA-54 FACTOR"/>
    <property type="match status" value="1"/>
</dbReference>
<dbReference type="PRINTS" id="PR00045">
    <property type="entry name" value="SIGMA54FCT"/>
</dbReference>
<dbReference type="AlphaFoldDB" id="A0A944DAE8"/>
<dbReference type="Proteomes" id="UP000694660">
    <property type="component" value="Unassembled WGS sequence"/>
</dbReference>
<keyword evidence="2 9" id="KW-0240">DNA-directed RNA polymerase</keyword>
<dbReference type="EMBL" id="JAEKFT010000025">
    <property type="protein sequence ID" value="MBT0963150.1"/>
    <property type="molecule type" value="Genomic_DNA"/>
</dbReference>
<evidence type="ECO:0000313" key="14">
    <source>
        <dbReference type="Proteomes" id="UP000694660"/>
    </source>
</evidence>
<evidence type="ECO:0000256" key="5">
    <source>
        <dbReference type="ARBA" id="ARBA00023015"/>
    </source>
</evidence>
<comment type="caution">
    <text evidence="13">The sequence shown here is derived from an EMBL/GenBank/DDBJ whole genome shotgun (WGS) entry which is preliminary data.</text>
</comment>
<dbReference type="PROSITE" id="PS00718">
    <property type="entry name" value="SIGMA54_2"/>
    <property type="match status" value="1"/>
</dbReference>
<evidence type="ECO:0000256" key="10">
    <source>
        <dbReference type="SAM" id="MobiDB-lite"/>
    </source>
</evidence>
<feature type="compositionally biased region" description="Basic and acidic residues" evidence="10">
    <location>
        <begin position="46"/>
        <end position="61"/>
    </location>
</feature>
<dbReference type="Pfam" id="PF04552">
    <property type="entry name" value="Sigma54_DBD"/>
    <property type="match status" value="1"/>
</dbReference>
<feature type="domain" description="RNA polymerase sigma factor 54 core-binding" evidence="12">
    <location>
        <begin position="106"/>
        <end position="299"/>
    </location>
</feature>
<gene>
    <name evidence="13" type="ORF">I8J34_18365</name>
</gene>
<feature type="domain" description="RNA polymerase sigma factor 54 DNA-binding" evidence="11">
    <location>
        <begin position="316"/>
        <end position="468"/>
    </location>
</feature>
<sequence>MKPTLQLKLSQHLTLTPQLQQSIKLLQLSTIELNQEIEQALLDNPLLERDDDPRDDARETPPEAPTEGPSERDEPAAESPLDDMGDWMSVGTGSTTHRDDEDDSDFQSFHAAEITLREHLDQQVALTPLSDRDRALVRFLIEALDDDGYLSQPLEELLPLLSDDAEIELDDLQIALQHLQQLDPAGVGGRTPGECLALQLRTLPESDTRRLALAIVTEHLETLAQRDFNRLRRTLQCSEDALREAHHLICSLSPRPCARFAVNDTRYVIPDVVVRKYKGRWTAVLNADAMPRLKVNALYAKLLQQNRGNNGDLGGQLQEAKWLIKNVQQRFDTILRVAQSIVDQQRQFFDYGEVAMRPLTLREIAEELELHESTISRVTTQKFMSTPRGVLEFKYFFGSHVATDTGGAASSTAIRALIRQLVDAEDSKKPLSDAKIADLLSQQGMVVARRTVAKYRESLNIPPVSKRKTI</sequence>
<dbReference type="InterPro" id="IPR038709">
    <property type="entry name" value="RpoN_core-bd_sf"/>
</dbReference>
<dbReference type="NCBIfam" id="NF004595">
    <property type="entry name" value="PRK05932.1-2"/>
    <property type="match status" value="1"/>
</dbReference>
<evidence type="ECO:0000256" key="2">
    <source>
        <dbReference type="ARBA" id="ARBA00022478"/>
    </source>
</evidence>
<evidence type="ECO:0000256" key="3">
    <source>
        <dbReference type="ARBA" id="ARBA00022679"/>
    </source>
</evidence>
<keyword evidence="8 9" id="KW-0804">Transcription</keyword>
<keyword evidence="14" id="KW-1185">Reference proteome</keyword>
<organism evidence="13 14">
    <name type="scientific">Denitromonas iodatirespirans</name>
    <dbReference type="NCBI Taxonomy" id="2795389"/>
    <lineage>
        <taxon>Bacteria</taxon>
        <taxon>Pseudomonadati</taxon>
        <taxon>Pseudomonadota</taxon>
        <taxon>Betaproteobacteria</taxon>
        <taxon>Rhodocyclales</taxon>
        <taxon>Zoogloeaceae</taxon>
        <taxon>Denitromonas</taxon>
    </lineage>
</organism>
<comment type="function">
    <text evidence="9">Sigma factors are initiation factors that promote the attachment of RNA polymerase to specific initiation sites and are then released.</text>
</comment>
<dbReference type="InterPro" id="IPR007046">
    <property type="entry name" value="RNA_pol_sigma_54_core-bd"/>
</dbReference>
<evidence type="ECO:0000313" key="13">
    <source>
        <dbReference type="EMBL" id="MBT0963150.1"/>
    </source>
</evidence>
<dbReference type="GO" id="GO:0003677">
    <property type="term" value="F:DNA binding"/>
    <property type="evidence" value="ECO:0007669"/>
    <property type="project" value="UniProtKB-KW"/>
</dbReference>
<dbReference type="Gene3D" id="1.10.10.1330">
    <property type="entry name" value="RNA polymerase sigma-54 factor, core-binding domain"/>
    <property type="match status" value="1"/>
</dbReference>
<dbReference type="NCBIfam" id="TIGR02395">
    <property type="entry name" value="rpoN_sigma"/>
    <property type="match status" value="1"/>
</dbReference>
<evidence type="ECO:0000256" key="8">
    <source>
        <dbReference type="ARBA" id="ARBA00023163"/>
    </source>
</evidence>
<keyword evidence="4 9" id="KW-0548">Nucleotidyltransferase</keyword>
<dbReference type="PROSITE" id="PS00717">
    <property type="entry name" value="SIGMA54_1"/>
    <property type="match status" value="1"/>
</dbReference>
<dbReference type="NCBIfam" id="NF009118">
    <property type="entry name" value="PRK12469.1"/>
    <property type="match status" value="1"/>
</dbReference>
<dbReference type="Pfam" id="PF04963">
    <property type="entry name" value="Sigma54_CBD"/>
    <property type="match status" value="1"/>
</dbReference>
<dbReference type="GO" id="GO:0016987">
    <property type="term" value="F:sigma factor activity"/>
    <property type="evidence" value="ECO:0007669"/>
    <property type="project" value="UniProtKB-KW"/>
</dbReference>
<dbReference type="GO" id="GO:0000428">
    <property type="term" value="C:DNA-directed RNA polymerase complex"/>
    <property type="evidence" value="ECO:0007669"/>
    <property type="project" value="UniProtKB-KW"/>
</dbReference>
<protein>
    <recommendedName>
        <fullName evidence="9">RNA polymerase sigma-54 factor</fullName>
    </recommendedName>
</protein>
<dbReference type="PROSITE" id="PS50044">
    <property type="entry name" value="SIGMA54_3"/>
    <property type="match status" value="1"/>
</dbReference>
<dbReference type="RefSeq" id="WP_214363087.1">
    <property type="nucleotide sequence ID" value="NZ_JAEKFT010000025.1"/>
</dbReference>
<dbReference type="PIRSF" id="PIRSF000774">
    <property type="entry name" value="RpoN"/>
    <property type="match status" value="1"/>
</dbReference>
<accession>A0A944DAE8</accession>
<name>A0A944DAE8_DENI1</name>
<reference evidence="14" key="1">
    <citation type="journal article" date="2022" name="ISME J.">
        <title>Genetic and phylogenetic analysis of dissimilatory iodate-reducing bacteria identifies potential niches across the world's oceans.</title>
        <authorList>
            <person name="Reyes-Umana V."/>
            <person name="Henning Z."/>
            <person name="Lee K."/>
            <person name="Barnum T.P."/>
            <person name="Coates J.D."/>
        </authorList>
    </citation>
    <scope>NUCLEOTIDE SEQUENCE [LARGE SCALE GENOMIC DNA]</scope>
    <source>
        <strain evidence="14">IR12</strain>
    </source>
</reference>